<dbReference type="SUPFAM" id="SSF52540">
    <property type="entry name" value="P-loop containing nucleoside triphosphate hydrolases"/>
    <property type="match status" value="1"/>
</dbReference>
<keyword evidence="2" id="KW-0067">ATP-binding</keyword>
<dbReference type="Pfam" id="PF00488">
    <property type="entry name" value="MutS_V"/>
    <property type="match status" value="1"/>
</dbReference>
<dbReference type="GO" id="GO:0005829">
    <property type="term" value="C:cytosol"/>
    <property type="evidence" value="ECO:0007669"/>
    <property type="project" value="TreeGrafter"/>
</dbReference>
<dbReference type="InterPro" id="IPR027417">
    <property type="entry name" value="P-loop_NTPase"/>
</dbReference>
<gene>
    <name evidence="5" type="ORF">FPL14_16930</name>
</gene>
<proteinExistence type="predicted"/>
<dbReference type="GO" id="GO:0006298">
    <property type="term" value="P:mismatch repair"/>
    <property type="evidence" value="ECO:0007669"/>
    <property type="project" value="InterPro"/>
</dbReference>
<dbReference type="EMBL" id="CP041969">
    <property type="protein sequence ID" value="QMV42685.1"/>
    <property type="molecule type" value="Genomic_DNA"/>
</dbReference>
<evidence type="ECO:0000256" key="1">
    <source>
        <dbReference type="ARBA" id="ARBA00022741"/>
    </source>
</evidence>
<evidence type="ECO:0000313" key="6">
    <source>
        <dbReference type="Proteomes" id="UP000515679"/>
    </source>
</evidence>
<evidence type="ECO:0000313" key="5">
    <source>
        <dbReference type="EMBL" id="QMV42685.1"/>
    </source>
</evidence>
<evidence type="ECO:0000256" key="3">
    <source>
        <dbReference type="ARBA" id="ARBA00023125"/>
    </source>
</evidence>
<dbReference type="GO" id="GO:0140664">
    <property type="term" value="F:ATP-dependent DNA damage sensor activity"/>
    <property type="evidence" value="ECO:0007669"/>
    <property type="project" value="InterPro"/>
</dbReference>
<dbReference type="AlphaFoldDB" id="A0A7G5C0F1"/>
<keyword evidence="6" id="KW-1185">Reference proteome</keyword>
<dbReference type="GO" id="GO:0005524">
    <property type="term" value="F:ATP binding"/>
    <property type="evidence" value="ECO:0007669"/>
    <property type="project" value="UniProtKB-KW"/>
</dbReference>
<organism evidence="5 6">
    <name type="scientific">Cohnella cholangitidis</name>
    <dbReference type="NCBI Taxonomy" id="2598458"/>
    <lineage>
        <taxon>Bacteria</taxon>
        <taxon>Bacillati</taxon>
        <taxon>Bacillota</taxon>
        <taxon>Bacilli</taxon>
        <taxon>Bacillales</taxon>
        <taxon>Paenibacillaceae</taxon>
        <taxon>Cohnella</taxon>
    </lineage>
</organism>
<dbReference type="RefSeq" id="WP_182298914.1">
    <property type="nucleotide sequence ID" value="NZ_CP041969.1"/>
</dbReference>
<dbReference type="SMART" id="SM00534">
    <property type="entry name" value="MUTSac"/>
    <property type="match status" value="1"/>
</dbReference>
<protein>
    <recommendedName>
        <fullName evidence="4">DNA mismatch repair proteins mutS family domain-containing protein</fullName>
    </recommendedName>
</protein>
<keyword evidence="3" id="KW-0238">DNA-binding</keyword>
<dbReference type="GO" id="GO:0030983">
    <property type="term" value="F:mismatched DNA binding"/>
    <property type="evidence" value="ECO:0007669"/>
    <property type="project" value="InterPro"/>
</dbReference>
<sequence>MRPNLLYESGEPDLSLLVPEQQLEQDLHIEPILNVMSRQDRYVYGVVKKLLLSPLTDENAIVHRQQILRDFIDNPPLIHRIYGIASDIDLRAADYRAQMKPSFSRNLPISDKLRTATAFLGVLLDKLQELRDLGAAMTSPRYRSKGVTSLFEWLEHTYTNAFLSAARTHHRILQQAVQDCRLIIGGRIGNGLKGKGITLRKIDAAPSLSLGRLAAGKTSSFLLGHSLQEIEEGALSNVLRILRRFIDKCLGFADLLRYESGFYVGCMRLYEELAERGCGTAFPTPLPSEARGLSFTGLYDPGLAIRIGRQPVTNDLQAEEPYLLMITGENQGGKTTLLRSVGLAQLMMQCGMFVPAASFRASLCDRVFTHFTREEDDTMRSGKLDEELARLDRIVDQLTSRSLLLMNEPFASTTEREGSAIAKDLLSVCHELRLRVYIVTHFYELASWAYVQLKHAAFLSPARLLKARILIS</sequence>
<dbReference type="PANTHER" id="PTHR11361">
    <property type="entry name" value="DNA MISMATCH REPAIR PROTEIN MUTS FAMILY MEMBER"/>
    <property type="match status" value="1"/>
</dbReference>
<dbReference type="InterPro" id="IPR045076">
    <property type="entry name" value="MutS"/>
</dbReference>
<evidence type="ECO:0000259" key="4">
    <source>
        <dbReference type="SMART" id="SM00534"/>
    </source>
</evidence>
<dbReference type="InterPro" id="IPR000432">
    <property type="entry name" value="DNA_mismatch_repair_MutS_C"/>
</dbReference>
<name>A0A7G5C0F1_9BACL</name>
<dbReference type="KEGG" id="cchl:FPL14_16930"/>
<accession>A0A7G5C0F1</accession>
<feature type="domain" description="DNA mismatch repair proteins mutS family" evidence="4">
    <location>
        <begin position="321"/>
        <end position="472"/>
    </location>
</feature>
<keyword evidence="1" id="KW-0547">Nucleotide-binding</keyword>
<dbReference type="Proteomes" id="UP000515679">
    <property type="component" value="Chromosome"/>
</dbReference>
<dbReference type="Gene3D" id="3.40.50.300">
    <property type="entry name" value="P-loop containing nucleotide triphosphate hydrolases"/>
    <property type="match status" value="1"/>
</dbReference>
<dbReference type="PANTHER" id="PTHR11361:SF34">
    <property type="entry name" value="DNA MISMATCH REPAIR PROTEIN MSH1, MITOCHONDRIAL"/>
    <property type="match status" value="1"/>
</dbReference>
<evidence type="ECO:0000256" key="2">
    <source>
        <dbReference type="ARBA" id="ARBA00022840"/>
    </source>
</evidence>
<reference evidence="5 6" key="1">
    <citation type="submission" date="2019-07" db="EMBL/GenBank/DDBJ databases">
        <authorList>
            <person name="Kim J.K."/>
            <person name="Cheong H.-M."/>
            <person name="Choi Y."/>
            <person name="Hwang K.J."/>
            <person name="Lee S."/>
            <person name="Choi C."/>
        </authorList>
    </citation>
    <scope>NUCLEOTIDE SEQUENCE [LARGE SCALE GENOMIC DNA]</scope>
    <source>
        <strain evidence="5 6">KS 22</strain>
    </source>
</reference>